<dbReference type="Pfam" id="PF14580">
    <property type="entry name" value="LRR_9"/>
    <property type="match status" value="1"/>
</dbReference>
<dbReference type="PANTHER" id="PTHR45973">
    <property type="entry name" value="PROTEIN PHOSPHATASE 1 REGULATORY SUBUNIT SDS22-RELATED"/>
    <property type="match status" value="1"/>
</dbReference>
<keyword evidence="13" id="KW-1185">Reference proteome</keyword>
<comment type="function">
    <text evidence="9 10">Cilium-specific protein required for the stability of the ciliary architecture. Plays a role in cytoplasmic preassembly of dynein arms. Involved in regulation of microtubule-based cilia and actin-based brush border microvilli.</text>
</comment>
<evidence type="ECO:0000256" key="11">
    <source>
        <dbReference type="SAM" id="MobiDB-lite"/>
    </source>
</evidence>
<evidence type="ECO:0000313" key="12">
    <source>
        <dbReference type="EMBL" id="CAI5782076.1"/>
    </source>
</evidence>
<feature type="region of interest" description="Disordered" evidence="11">
    <location>
        <begin position="1"/>
        <end position="145"/>
    </location>
</feature>
<feature type="region of interest" description="Disordered" evidence="11">
    <location>
        <begin position="357"/>
        <end position="376"/>
    </location>
</feature>
<keyword evidence="3" id="KW-0597">Phosphoprotein</keyword>
<feature type="region of interest" description="Disordered" evidence="11">
    <location>
        <begin position="465"/>
        <end position="486"/>
    </location>
</feature>
<feature type="compositionally biased region" description="Basic and acidic residues" evidence="11">
    <location>
        <begin position="394"/>
        <end position="408"/>
    </location>
</feature>
<feature type="region of interest" description="Disordered" evidence="11">
    <location>
        <begin position="394"/>
        <end position="435"/>
    </location>
</feature>
<evidence type="ECO:0000256" key="2">
    <source>
        <dbReference type="ARBA" id="ARBA00006453"/>
    </source>
</evidence>
<keyword evidence="5 10" id="KW-0677">Repeat</keyword>
<evidence type="ECO:0000256" key="6">
    <source>
        <dbReference type="ARBA" id="ARBA00023069"/>
    </source>
</evidence>
<dbReference type="SMART" id="SM00365">
    <property type="entry name" value="LRR_SD22"/>
    <property type="match status" value="4"/>
</dbReference>
<name>A0AA35KPS0_9SAUR</name>
<feature type="compositionally biased region" description="Low complexity" evidence="11">
    <location>
        <begin position="418"/>
        <end position="427"/>
    </location>
</feature>
<protein>
    <recommendedName>
        <fullName evidence="8 10">Dynein axonemal assembly factor 1</fullName>
    </recommendedName>
</protein>
<dbReference type="SUPFAM" id="SSF52075">
    <property type="entry name" value="Outer arm dynein light chain 1"/>
    <property type="match status" value="1"/>
</dbReference>
<evidence type="ECO:0000256" key="4">
    <source>
        <dbReference type="ARBA" id="ARBA00022614"/>
    </source>
</evidence>
<comment type="similarity">
    <text evidence="2 10">Belongs to the DNAAF1 family.</text>
</comment>
<feature type="compositionally biased region" description="Polar residues" evidence="11">
    <location>
        <begin position="59"/>
        <end position="74"/>
    </location>
</feature>
<evidence type="ECO:0000256" key="1">
    <source>
        <dbReference type="ARBA" id="ARBA00004138"/>
    </source>
</evidence>
<evidence type="ECO:0000256" key="7">
    <source>
        <dbReference type="ARBA" id="ARBA00023273"/>
    </source>
</evidence>
<feature type="compositionally biased region" description="Basic and acidic residues" evidence="11">
    <location>
        <begin position="7"/>
        <end position="26"/>
    </location>
</feature>
<evidence type="ECO:0000256" key="9">
    <source>
        <dbReference type="ARBA" id="ARBA00046066"/>
    </source>
</evidence>
<dbReference type="GO" id="GO:0035082">
    <property type="term" value="P:axoneme assembly"/>
    <property type="evidence" value="ECO:0007669"/>
    <property type="project" value="TreeGrafter"/>
</dbReference>
<dbReference type="Gene3D" id="3.80.10.10">
    <property type="entry name" value="Ribonuclease Inhibitor"/>
    <property type="match status" value="2"/>
</dbReference>
<evidence type="ECO:0000256" key="3">
    <source>
        <dbReference type="ARBA" id="ARBA00022553"/>
    </source>
</evidence>
<dbReference type="InterPro" id="IPR032675">
    <property type="entry name" value="LRR_dom_sf"/>
</dbReference>
<dbReference type="GO" id="GO:0005930">
    <property type="term" value="C:axoneme"/>
    <property type="evidence" value="ECO:0007669"/>
    <property type="project" value="TreeGrafter"/>
</dbReference>
<evidence type="ECO:0000313" key="13">
    <source>
        <dbReference type="Proteomes" id="UP001178461"/>
    </source>
</evidence>
<feature type="compositionally biased region" description="Basic and acidic residues" evidence="11">
    <location>
        <begin position="83"/>
        <end position="99"/>
    </location>
</feature>
<sequence length="759" mass="85402">MATGEAVGKEPLKEKPVCEEEKERREHFKMHPLNEEPGSGEAVVGEENGQGMKDCRQVDTCSNNEDNLTKSELQPQLPEGEQGTEKDPANEQLKSEIIRNDCGNGEPAPQKRNSSVTNIQQQNEENRNGDQKPVAGSSCEQSNKQGGLRMTKKILRDLCKQHKLYVTPSLNDTLYLHYKGFDRLENLEEYTGLKCLWLECNGLTKIENLDAQTDLRCLYLQLNLINKIENLEPLEKLDSLNLSNNYVKTIENLSCLKVLHTLQIAHNQLQTVEDIQHLQQCPSISVLDLSHNRLDDPNILDVLETMPDLRVLNLMGNEVIKKIPYYRRTLIIRLKHLTYLDDRPVFPKDRACAEAWAKGGREAEQSERETWDTKERKKIQDSIDALAAIRQKAEEKKRQWEIEERDGTSADSEEEEIPSSSSSTETDTTGKDLCTLEALETKEKIDKFVKDSMDAHKEAVAEGAILGDQSGRPESGHRGHHDQEVQESSFGMHSDFTYTAEEMPVDKMATPGLLLTELADPAEIEQIKLDVPEKLFLDELPDLEDVDLEVSPGEIFTRKPSSPKIEVISEASDDRDCIVERNADTSRNIETEEIPISIFSNTCKIPEVCPKEAIEPIVTDLLTQQEEVLEAKVQPAKPLIEEIPGPLKPLTDDEADELIPDIVENGESHTVSSCTGNISEEDTEQQAILASKVQSLFNSCALLLPHCCDQWQSRQCHGADGGLMHWSFQVLSNTSSPTVCICESSMPPSQFRVSWREFV</sequence>
<gene>
    <name evidence="12" type="ORF">PODLI_1B013335</name>
</gene>
<dbReference type="FunFam" id="3.80.10.10:FF:000331">
    <property type="entry name" value="Dynein assembly factor 1, axonemal homolog"/>
    <property type="match status" value="1"/>
</dbReference>
<dbReference type="EMBL" id="OX395133">
    <property type="protein sequence ID" value="CAI5782076.1"/>
    <property type="molecule type" value="Genomic_DNA"/>
</dbReference>
<evidence type="ECO:0000256" key="10">
    <source>
        <dbReference type="RuleBase" id="RU364076"/>
    </source>
</evidence>
<comment type="subcellular location">
    <subcellularLocation>
        <location evidence="1 10">Cell projection</location>
        <location evidence="1 10">Cilium</location>
    </subcellularLocation>
</comment>
<dbReference type="Proteomes" id="UP001178461">
    <property type="component" value="Chromosome 8"/>
</dbReference>
<reference evidence="12" key="1">
    <citation type="submission" date="2022-12" db="EMBL/GenBank/DDBJ databases">
        <authorList>
            <person name="Alioto T."/>
            <person name="Alioto T."/>
            <person name="Gomez Garrido J."/>
        </authorList>
    </citation>
    <scope>NUCLEOTIDE SEQUENCE</scope>
</reference>
<feature type="compositionally biased region" description="Basic and acidic residues" evidence="11">
    <location>
        <begin position="474"/>
        <end position="484"/>
    </location>
</feature>
<dbReference type="PROSITE" id="PS51450">
    <property type="entry name" value="LRR"/>
    <property type="match status" value="4"/>
</dbReference>
<dbReference type="InterPro" id="IPR050576">
    <property type="entry name" value="Cilia_flagella_integrity"/>
</dbReference>
<dbReference type="InterPro" id="IPR001611">
    <property type="entry name" value="Leu-rich_rpt"/>
</dbReference>
<feature type="compositionally biased region" description="Polar residues" evidence="11">
    <location>
        <begin position="111"/>
        <end position="123"/>
    </location>
</feature>
<dbReference type="FunFam" id="3.80.10.10:FF:000166">
    <property type="entry name" value="Dynein assembly factor 1, axonemal"/>
    <property type="match status" value="1"/>
</dbReference>
<proteinExistence type="inferred from homology"/>
<organism evidence="12 13">
    <name type="scientific">Podarcis lilfordi</name>
    <name type="common">Lilford's wall lizard</name>
    <dbReference type="NCBI Taxonomy" id="74358"/>
    <lineage>
        <taxon>Eukaryota</taxon>
        <taxon>Metazoa</taxon>
        <taxon>Chordata</taxon>
        <taxon>Craniata</taxon>
        <taxon>Vertebrata</taxon>
        <taxon>Euteleostomi</taxon>
        <taxon>Lepidosauria</taxon>
        <taxon>Squamata</taxon>
        <taxon>Bifurcata</taxon>
        <taxon>Unidentata</taxon>
        <taxon>Episquamata</taxon>
        <taxon>Laterata</taxon>
        <taxon>Lacertibaenia</taxon>
        <taxon>Lacertidae</taxon>
        <taxon>Podarcis</taxon>
    </lineage>
</organism>
<dbReference type="AlphaFoldDB" id="A0AA35KPS0"/>
<evidence type="ECO:0000256" key="8">
    <source>
        <dbReference type="ARBA" id="ARBA00024429"/>
    </source>
</evidence>
<keyword evidence="7 10" id="KW-0966">Cell projection</keyword>
<dbReference type="PANTHER" id="PTHR45973:SF19">
    <property type="entry name" value="DYNEIN AXONEMAL ASSEMBLY FACTOR 1"/>
    <property type="match status" value="1"/>
</dbReference>
<keyword evidence="6 10" id="KW-0969">Cilium</keyword>
<dbReference type="GO" id="GO:0070840">
    <property type="term" value="F:dynein complex binding"/>
    <property type="evidence" value="ECO:0007669"/>
    <property type="project" value="UniProtKB-UniRule"/>
</dbReference>
<keyword evidence="4 10" id="KW-0433">Leucine-rich repeat</keyword>
<accession>A0AA35KPS0</accession>
<feature type="compositionally biased region" description="Basic and acidic residues" evidence="11">
    <location>
        <begin position="359"/>
        <end position="376"/>
    </location>
</feature>
<evidence type="ECO:0000256" key="5">
    <source>
        <dbReference type="ARBA" id="ARBA00022737"/>
    </source>
</evidence>